<dbReference type="Proteomes" id="UP001497512">
    <property type="component" value="Chromosome 8"/>
</dbReference>
<dbReference type="EMBL" id="OZ019900">
    <property type="protein sequence ID" value="CAK9233954.1"/>
    <property type="molecule type" value="Genomic_DNA"/>
</dbReference>
<organism evidence="1 2">
    <name type="scientific">Sphagnum troendelagicum</name>
    <dbReference type="NCBI Taxonomy" id="128251"/>
    <lineage>
        <taxon>Eukaryota</taxon>
        <taxon>Viridiplantae</taxon>
        <taxon>Streptophyta</taxon>
        <taxon>Embryophyta</taxon>
        <taxon>Bryophyta</taxon>
        <taxon>Sphagnophytina</taxon>
        <taxon>Sphagnopsida</taxon>
        <taxon>Sphagnales</taxon>
        <taxon>Sphagnaceae</taxon>
        <taxon>Sphagnum</taxon>
    </lineage>
</organism>
<name>A0ABP0V1J8_9BRYO</name>
<evidence type="ECO:0000313" key="2">
    <source>
        <dbReference type="Proteomes" id="UP001497512"/>
    </source>
</evidence>
<keyword evidence="2" id="KW-1185">Reference proteome</keyword>
<evidence type="ECO:0000313" key="1">
    <source>
        <dbReference type="EMBL" id="CAK9233954.1"/>
    </source>
</evidence>
<sequence length="76" mass="8051">MAATLAIAPSPSAFSMSVATLARFDGTVITLASIQERKHIVWINTDDDNDCLAVVNSCPAMLFTRSDGVDVVGVPR</sequence>
<gene>
    <name evidence="1" type="ORF">CSSPTR1EN2_LOCUS21867</name>
</gene>
<reference evidence="1" key="1">
    <citation type="submission" date="2024-02" db="EMBL/GenBank/DDBJ databases">
        <authorList>
            <consortium name="ELIXIR-Norway"/>
            <consortium name="Elixir Norway"/>
        </authorList>
    </citation>
    <scope>NUCLEOTIDE SEQUENCE</scope>
</reference>
<proteinExistence type="predicted"/>
<protein>
    <submittedName>
        <fullName evidence="1">Uncharacterized protein</fullName>
    </submittedName>
</protein>
<accession>A0ABP0V1J8</accession>